<sequence>MVCGEKLDRIVRAREVILSRNREKHYTGVGYFGYAVKGLLMLISIHSKNLFVNFNFFS</sequence>
<protein>
    <submittedName>
        <fullName evidence="1">Uncharacterized protein</fullName>
    </submittedName>
</protein>
<reference evidence="1" key="1">
    <citation type="journal article" date="2015" name="Nature">
        <title>Complex archaea that bridge the gap between prokaryotes and eukaryotes.</title>
        <authorList>
            <person name="Spang A."/>
            <person name="Saw J.H."/>
            <person name="Jorgensen S.L."/>
            <person name="Zaremba-Niedzwiedzka K."/>
            <person name="Martijn J."/>
            <person name="Lind A.E."/>
            <person name="van Eijk R."/>
            <person name="Schleper C."/>
            <person name="Guy L."/>
            <person name="Ettema T.J."/>
        </authorList>
    </citation>
    <scope>NUCLEOTIDE SEQUENCE</scope>
</reference>
<gene>
    <name evidence="1" type="ORF">LCGC14_1548470</name>
</gene>
<organism evidence="1">
    <name type="scientific">marine sediment metagenome</name>
    <dbReference type="NCBI Taxonomy" id="412755"/>
    <lineage>
        <taxon>unclassified sequences</taxon>
        <taxon>metagenomes</taxon>
        <taxon>ecological metagenomes</taxon>
    </lineage>
</organism>
<comment type="caution">
    <text evidence="1">The sequence shown here is derived from an EMBL/GenBank/DDBJ whole genome shotgun (WGS) entry which is preliminary data.</text>
</comment>
<proteinExistence type="predicted"/>
<accession>A0A0F9L715</accession>
<evidence type="ECO:0000313" key="1">
    <source>
        <dbReference type="EMBL" id="KKM59254.1"/>
    </source>
</evidence>
<dbReference type="AlphaFoldDB" id="A0A0F9L715"/>
<name>A0A0F9L715_9ZZZZ</name>
<dbReference type="EMBL" id="LAZR01011801">
    <property type="protein sequence ID" value="KKM59254.1"/>
    <property type="molecule type" value="Genomic_DNA"/>
</dbReference>